<proteinExistence type="predicted"/>
<dbReference type="HOGENOM" id="CLU_3007137_0_0_9"/>
<accession>J6Y546</accession>
<evidence type="ECO:0000313" key="1">
    <source>
        <dbReference type="EMBL" id="EJY44961.1"/>
    </source>
</evidence>
<gene>
    <name evidence="1" type="ORF">HMPREF1348_01735</name>
</gene>
<comment type="caution">
    <text evidence="1">The sequence shown here is derived from an EMBL/GenBank/DDBJ whole genome shotgun (WGS) entry which is preliminary data.</text>
</comment>
<name>J6Y546_ENTFC</name>
<protein>
    <submittedName>
        <fullName evidence="1">Uncharacterized protein</fullName>
    </submittedName>
</protein>
<dbReference type="EMBL" id="AMBL01000055">
    <property type="protein sequence ID" value="EJY44961.1"/>
    <property type="molecule type" value="Genomic_DNA"/>
</dbReference>
<sequence>MTSNHFSNSYFPNSLTPLFVFSPMGFTATKKPLAKYSAKGLKKQIKKSFSDLIVEF</sequence>
<dbReference type="Proteomes" id="UP000006403">
    <property type="component" value="Unassembled WGS sequence"/>
</dbReference>
<reference evidence="1 2" key="1">
    <citation type="submission" date="2012-04" db="EMBL/GenBank/DDBJ databases">
        <authorList>
            <person name="Weinstock G."/>
            <person name="Sodergren E."/>
            <person name="Lobos E.A."/>
            <person name="Fulton L."/>
            <person name="Fulton R."/>
            <person name="Courtney L."/>
            <person name="Fronick C."/>
            <person name="O'Laughlin M."/>
            <person name="Godfrey J."/>
            <person name="Wilson R.M."/>
            <person name="Miner T."/>
            <person name="Farmer C."/>
            <person name="Delehaunty K."/>
            <person name="Cordes M."/>
            <person name="Minx P."/>
            <person name="Tomlinson C."/>
            <person name="Chen J."/>
            <person name="Wollam A."/>
            <person name="Pepin K.H."/>
            <person name="Bhonagiri V."/>
            <person name="Zhang X."/>
            <person name="Suruliraj S."/>
            <person name="Warren W."/>
            <person name="Mitreva M."/>
            <person name="Mardis E.R."/>
            <person name="Wilson R.K."/>
        </authorList>
    </citation>
    <scope>NUCLEOTIDE SEQUENCE [LARGE SCALE GENOMIC DNA]</scope>
    <source>
        <strain evidence="1 2">505</strain>
    </source>
</reference>
<dbReference type="AlphaFoldDB" id="J6Y546"/>
<evidence type="ECO:0000313" key="2">
    <source>
        <dbReference type="Proteomes" id="UP000006403"/>
    </source>
</evidence>
<dbReference type="PATRIC" id="fig|1134806.3.peg.1652"/>
<organism evidence="1 2">
    <name type="scientific">Enterococcus faecium 505</name>
    <dbReference type="NCBI Taxonomy" id="1134806"/>
    <lineage>
        <taxon>Bacteria</taxon>
        <taxon>Bacillati</taxon>
        <taxon>Bacillota</taxon>
        <taxon>Bacilli</taxon>
        <taxon>Lactobacillales</taxon>
        <taxon>Enterococcaceae</taxon>
        <taxon>Enterococcus</taxon>
    </lineage>
</organism>